<accession>A0ABT8CYT2</accession>
<dbReference type="Proteomes" id="UP001242368">
    <property type="component" value="Unassembled WGS sequence"/>
</dbReference>
<organism evidence="1 2">
    <name type="scientific">Paenimyroides ceti</name>
    <dbReference type="NCBI Taxonomy" id="395087"/>
    <lineage>
        <taxon>Bacteria</taxon>
        <taxon>Pseudomonadati</taxon>
        <taxon>Bacteroidota</taxon>
        <taxon>Flavobacteriia</taxon>
        <taxon>Flavobacteriales</taxon>
        <taxon>Flavobacteriaceae</taxon>
        <taxon>Paenimyroides</taxon>
    </lineage>
</organism>
<comment type="caution">
    <text evidence="1">The sequence shown here is derived from an EMBL/GenBank/DDBJ whole genome shotgun (WGS) entry which is preliminary data.</text>
</comment>
<protein>
    <submittedName>
        <fullName evidence="1">DUF5712 family protein</fullName>
    </submittedName>
</protein>
<proteinExistence type="predicted"/>
<dbReference type="Pfam" id="PF18976">
    <property type="entry name" value="DUF5712"/>
    <property type="match status" value="1"/>
</dbReference>
<keyword evidence="2" id="KW-1185">Reference proteome</keyword>
<dbReference type="InterPro" id="IPR043766">
    <property type="entry name" value="BfmA-like"/>
</dbReference>
<gene>
    <name evidence="1" type="ORF">QW060_22620</name>
</gene>
<dbReference type="EMBL" id="JAUFQU010000055">
    <property type="protein sequence ID" value="MDN3709743.1"/>
    <property type="molecule type" value="Genomic_DNA"/>
</dbReference>
<name>A0ABT8CYT2_9FLAO</name>
<reference evidence="2" key="1">
    <citation type="journal article" date="2019" name="Int. J. Syst. Evol. Microbiol.">
        <title>The Global Catalogue of Microorganisms (GCM) 10K type strain sequencing project: providing services to taxonomists for standard genome sequencing and annotation.</title>
        <authorList>
            <consortium name="The Broad Institute Genomics Platform"/>
            <consortium name="The Broad Institute Genome Sequencing Center for Infectious Disease"/>
            <person name="Wu L."/>
            <person name="Ma J."/>
        </authorList>
    </citation>
    <scope>NUCLEOTIDE SEQUENCE [LARGE SCALE GENOMIC DNA]</scope>
    <source>
        <strain evidence="2">CECT 7184</strain>
    </source>
</reference>
<dbReference type="RefSeq" id="WP_290365205.1">
    <property type="nucleotide sequence ID" value="NZ_JAUFQU010000055.1"/>
</dbReference>
<sequence>MYINFTPHKANVNNSSASSCANIFEYLEKEERGFVEEDSFFKEENNESIGFFNQENINLSKEDVIQNIDENRGKRGVKESNFYMINISPSYLEQKHLIKRVDQFLEEKIINEKLKLSEKDLIAARDVMMRDLLMNYSGK</sequence>
<evidence type="ECO:0000313" key="2">
    <source>
        <dbReference type="Proteomes" id="UP001242368"/>
    </source>
</evidence>
<evidence type="ECO:0000313" key="1">
    <source>
        <dbReference type="EMBL" id="MDN3709743.1"/>
    </source>
</evidence>